<reference evidence="2" key="1">
    <citation type="submission" date="2013-03" db="EMBL/GenBank/DDBJ databases">
        <title>The Genome Sequence of Anopheles minimus MINIMUS1.</title>
        <authorList>
            <consortium name="The Broad Institute Genomics Platform"/>
            <person name="Neafsey D.E."/>
            <person name="Walton C."/>
            <person name="Walker B."/>
            <person name="Young S.K."/>
            <person name="Zeng Q."/>
            <person name="Gargeya S."/>
            <person name="Fitzgerald M."/>
            <person name="Haas B."/>
            <person name="Abouelleil A."/>
            <person name="Allen A.W."/>
            <person name="Alvarado L."/>
            <person name="Arachchi H.M."/>
            <person name="Berlin A.M."/>
            <person name="Chapman S.B."/>
            <person name="Gainer-Dewar J."/>
            <person name="Goldberg J."/>
            <person name="Griggs A."/>
            <person name="Gujja S."/>
            <person name="Hansen M."/>
            <person name="Howarth C."/>
            <person name="Imamovic A."/>
            <person name="Ireland A."/>
            <person name="Larimer J."/>
            <person name="McCowan C."/>
            <person name="Murphy C."/>
            <person name="Pearson M."/>
            <person name="Poon T.W."/>
            <person name="Priest M."/>
            <person name="Roberts A."/>
            <person name="Saif S."/>
            <person name="Shea T."/>
            <person name="Sisk P."/>
            <person name="Sykes S."/>
            <person name="Wortman J."/>
            <person name="Nusbaum C."/>
            <person name="Birren B."/>
        </authorList>
    </citation>
    <scope>NUCLEOTIDE SEQUENCE [LARGE SCALE GENOMIC DNA]</scope>
    <source>
        <strain evidence="2">MINIMUS1</strain>
    </source>
</reference>
<keyword evidence="2" id="KW-1185">Reference proteome</keyword>
<name>A0A182WQD0_9DIPT</name>
<dbReference type="AlphaFoldDB" id="A0A182WQD0"/>
<dbReference type="EnsemblMetazoa" id="AMIN014855-RA">
    <property type="protein sequence ID" value="AMIN014855-PA"/>
    <property type="gene ID" value="AMIN014855"/>
</dbReference>
<evidence type="ECO:0000313" key="2">
    <source>
        <dbReference type="Proteomes" id="UP000075920"/>
    </source>
</evidence>
<organism evidence="1 2">
    <name type="scientific">Anopheles minimus</name>
    <dbReference type="NCBI Taxonomy" id="112268"/>
    <lineage>
        <taxon>Eukaryota</taxon>
        <taxon>Metazoa</taxon>
        <taxon>Ecdysozoa</taxon>
        <taxon>Arthropoda</taxon>
        <taxon>Hexapoda</taxon>
        <taxon>Insecta</taxon>
        <taxon>Pterygota</taxon>
        <taxon>Neoptera</taxon>
        <taxon>Endopterygota</taxon>
        <taxon>Diptera</taxon>
        <taxon>Nematocera</taxon>
        <taxon>Culicoidea</taxon>
        <taxon>Culicidae</taxon>
        <taxon>Anophelinae</taxon>
        <taxon>Anopheles</taxon>
    </lineage>
</organism>
<sequence>VKKEEGVCVLAGCPVRQKGDTTLRARRANDDNIRFVSSVDRRTRSAVCVRFSLHPASARTVLAAKVWLAKVNSTRQAGKDRCYPVRNRATSNYHQLTG</sequence>
<evidence type="ECO:0000313" key="1">
    <source>
        <dbReference type="EnsemblMetazoa" id="AMIN014855-PA"/>
    </source>
</evidence>
<accession>A0A182WQD0</accession>
<dbReference type="Proteomes" id="UP000075920">
    <property type="component" value="Unassembled WGS sequence"/>
</dbReference>
<proteinExistence type="predicted"/>
<protein>
    <submittedName>
        <fullName evidence="1">Uncharacterized protein</fullName>
    </submittedName>
</protein>
<dbReference type="VEuPathDB" id="VectorBase:AMIN014855"/>
<reference evidence="1" key="2">
    <citation type="submission" date="2020-05" db="UniProtKB">
        <authorList>
            <consortium name="EnsemblMetazoa"/>
        </authorList>
    </citation>
    <scope>IDENTIFICATION</scope>
    <source>
        <strain evidence="1">MINIMUS1</strain>
    </source>
</reference>